<keyword evidence="12" id="KW-1185">Reference proteome</keyword>
<evidence type="ECO:0000256" key="5">
    <source>
        <dbReference type="ARBA" id="ARBA00022692"/>
    </source>
</evidence>
<dbReference type="InterPro" id="IPR003378">
    <property type="entry name" value="Fringe-like_glycosylTrfase"/>
</dbReference>
<comment type="caution">
    <text evidence="11">The sequence shown here is derived from an EMBL/GenBank/DDBJ whole genome shotgun (WGS) entry which is preliminary data.</text>
</comment>
<protein>
    <recommendedName>
        <fullName evidence="10">Fringe-like glycosyltransferase domain-containing protein</fullName>
    </recommendedName>
</protein>
<keyword evidence="4" id="KW-0808">Transferase</keyword>
<dbReference type="GO" id="GO:0016757">
    <property type="term" value="F:glycosyltransferase activity"/>
    <property type="evidence" value="ECO:0007669"/>
    <property type="project" value="UniProtKB-KW"/>
</dbReference>
<dbReference type="Pfam" id="PF02434">
    <property type="entry name" value="Fringe"/>
    <property type="match status" value="1"/>
</dbReference>
<keyword evidence="3" id="KW-0328">Glycosyltransferase</keyword>
<dbReference type="PANTHER" id="PTHR10811">
    <property type="entry name" value="FRINGE-RELATED"/>
    <property type="match status" value="1"/>
</dbReference>
<reference evidence="11 12" key="1">
    <citation type="journal article" date="2024" name="bioRxiv">
        <title>A reference genome for Trichogramma kaykai: A tiny desert-dwelling parasitoid wasp with competing sex-ratio distorters.</title>
        <authorList>
            <person name="Culotta J."/>
            <person name="Lindsey A.R."/>
        </authorList>
    </citation>
    <scope>NUCLEOTIDE SEQUENCE [LARGE SCALE GENOMIC DNA]</scope>
    <source>
        <strain evidence="11 12">KSX58</strain>
    </source>
</reference>
<comment type="similarity">
    <text evidence="2">Belongs to the glycosyltransferase 31 family.</text>
</comment>
<evidence type="ECO:0000256" key="3">
    <source>
        <dbReference type="ARBA" id="ARBA00022676"/>
    </source>
</evidence>
<evidence type="ECO:0000256" key="7">
    <source>
        <dbReference type="ARBA" id="ARBA00022989"/>
    </source>
</evidence>
<dbReference type="GO" id="GO:0016020">
    <property type="term" value="C:membrane"/>
    <property type="evidence" value="ECO:0007669"/>
    <property type="project" value="UniProtKB-SubCell"/>
</dbReference>
<comment type="subcellular location">
    <subcellularLocation>
        <location evidence="9">Endomembrane system</location>
        <topology evidence="9">Single-pass membrane protein</topology>
    </subcellularLocation>
    <subcellularLocation>
        <location evidence="1">Membrane</location>
        <topology evidence="1">Single-pass type II membrane protein</topology>
    </subcellularLocation>
</comment>
<evidence type="ECO:0000256" key="8">
    <source>
        <dbReference type="ARBA" id="ARBA00023136"/>
    </source>
</evidence>
<organism evidence="11 12">
    <name type="scientific">Trichogramma kaykai</name>
    <dbReference type="NCBI Taxonomy" id="54128"/>
    <lineage>
        <taxon>Eukaryota</taxon>
        <taxon>Metazoa</taxon>
        <taxon>Ecdysozoa</taxon>
        <taxon>Arthropoda</taxon>
        <taxon>Hexapoda</taxon>
        <taxon>Insecta</taxon>
        <taxon>Pterygota</taxon>
        <taxon>Neoptera</taxon>
        <taxon>Endopterygota</taxon>
        <taxon>Hymenoptera</taxon>
        <taxon>Apocrita</taxon>
        <taxon>Proctotrupomorpha</taxon>
        <taxon>Chalcidoidea</taxon>
        <taxon>Trichogrammatidae</taxon>
        <taxon>Trichogramma</taxon>
    </lineage>
</organism>
<evidence type="ECO:0000256" key="6">
    <source>
        <dbReference type="ARBA" id="ARBA00022968"/>
    </source>
</evidence>
<accession>A0ABD2X344</accession>
<sequence length="434" mass="48339">MQLNGLMLGGCWACRCSLCQSSSSSSSSKIGSAKANADAEDTVRLQKDVEAAAHAAGSMTRSPGLPARRLLQALALVLVTAYATVLLYQAVTPRQWTDDVAVVDVNTVGGDVATLEIPSRLGGRFGMIAAAVSTSALALPSRNEEIEETTDLIPSVATATMAPYTTGLDDIFISVKTTKNYHESRLQAIIDTWFQFAKEQTWFFTDKDDPYFQEQTNGHMINTKCSSSHNRRALCCKMSVEFDRFLESGKKWFCHFDDDNYVNVPRLLKLLDNYNPREDWYLGRPSIPNPLEIVKGGDSTKRPQKVRFWFATGGAGFCISRALALKMIPVAGGGKFITVGDRIRLPDDVTMGYIIEHLLKKQLTVVEQFHSHLEILKFLNKDTLHNQVSFSYAKGPKDEWNVVKIDGFDKKKDPSRFKSLHCYLFPAASNCLRR</sequence>
<keyword evidence="5" id="KW-0812">Transmembrane</keyword>
<evidence type="ECO:0000259" key="10">
    <source>
        <dbReference type="Pfam" id="PF02434"/>
    </source>
</evidence>
<dbReference type="GO" id="GO:0012505">
    <property type="term" value="C:endomembrane system"/>
    <property type="evidence" value="ECO:0007669"/>
    <property type="project" value="UniProtKB-SubCell"/>
</dbReference>
<dbReference type="Proteomes" id="UP001627154">
    <property type="component" value="Unassembled WGS sequence"/>
</dbReference>
<gene>
    <name evidence="11" type="ORF">TKK_006819</name>
</gene>
<evidence type="ECO:0000256" key="1">
    <source>
        <dbReference type="ARBA" id="ARBA00004606"/>
    </source>
</evidence>
<dbReference type="AlphaFoldDB" id="A0ABD2X344"/>
<evidence type="ECO:0000256" key="2">
    <source>
        <dbReference type="ARBA" id="ARBA00008661"/>
    </source>
</evidence>
<dbReference type="Gene3D" id="3.90.550.50">
    <property type="match status" value="1"/>
</dbReference>
<name>A0ABD2X344_9HYME</name>
<evidence type="ECO:0000256" key="9">
    <source>
        <dbReference type="ARBA" id="ARBA00037847"/>
    </source>
</evidence>
<keyword evidence="6" id="KW-0735">Signal-anchor</keyword>
<evidence type="ECO:0000313" key="11">
    <source>
        <dbReference type="EMBL" id="KAL3399544.1"/>
    </source>
</evidence>
<keyword evidence="7" id="KW-1133">Transmembrane helix</keyword>
<proteinExistence type="inferred from homology"/>
<dbReference type="EMBL" id="JBJJXI010000055">
    <property type="protein sequence ID" value="KAL3399544.1"/>
    <property type="molecule type" value="Genomic_DNA"/>
</dbReference>
<evidence type="ECO:0000313" key="12">
    <source>
        <dbReference type="Proteomes" id="UP001627154"/>
    </source>
</evidence>
<keyword evidence="8" id="KW-0472">Membrane</keyword>
<feature type="domain" description="Fringe-like glycosyltransferase" evidence="10">
    <location>
        <begin position="166"/>
        <end position="416"/>
    </location>
</feature>
<evidence type="ECO:0000256" key="4">
    <source>
        <dbReference type="ARBA" id="ARBA00022679"/>
    </source>
</evidence>